<dbReference type="OrthoDB" id="2587356at2759"/>
<feature type="transmembrane region" description="Helical" evidence="7">
    <location>
        <begin position="435"/>
        <end position="455"/>
    </location>
</feature>
<accession>A0A438MSG8</accession>
<dbReference type="PANTHER" id="PTHR23501:SF195">
    <property type="entry name" value="PEP5"/>
    <property type="match status" value="1"/>
</dbReference>
<dbReference type="InterPro" id="IPR053791">
    <property type="entry name" value="MFS_Tri12-like"/>
</dbReference>
<dbReference type="GO" id="GO:0005886">
    <property type="term" value="C:plasma membrane"/>
    <property type="evidence" value="ECO:0007669"/>
    <property type="project" value="TreeGrafter"/>
</dbReference>
<dbReference type="Proteomes" id="UP000288859">
    <property type="component" value="Unassembled WGS sequence"/>
</dbReference>
<dbReference type="PROSITE" id="PS00216">
    <property type="entry name" value="SUGAR_TRANSPORT_1"/>
    <property type="match status" value="1"/>
</dbReference>
<feature type="transmembrane region" description="Helical" evidence="7">
    <location>
        <begin position="399"/>
        <end position="423"/>
    </location>
</feature>
<gene>
    <name evidence="9" type="ORF">B0A52_09363</name>
</gene>
<dbReference type="InterPro" id="IPR010573">
    <property type="entry name" value="MFS_Str1/Tri12-like"/>
</dbReference>
<evidence type="ECO:0000256" key="6">
    <source>
        <dbReference type="SAM" id="MobiDB-lite"/>
    </source>
</evidence>
<protein>
    <recommendedName>
        <fullName evidence="8">Major facilitator superfamily (MFS) profile domain-containing protein</fullName>
    </recommendedName>
</protein>
<sequence>MEKSETHVHPQQLPDGNSPRDSFVEPVAEPEQHVHFKTIILLIAIVTGYAVQVFNIVGAGFLGQSIVAAVGGGDQVTWLVSSVTIMAACLGLPISQSADHWGRKWFVVILSGLSTVGCIVVATAESMAVAIAGQCIVGFSYAVQALEHSIASEILPRKYRPYAQASISAATSLGGVAGLLIGGALTRNNPSGFRTYWYITAGLYAATTLTIAWLYNPPLRELQHKLTTFEKLARLDWIGYCFVICGLVLFSFALTSSTGIYPWRSAEILVPLVLGSAFLLAFGIYEWRFTSTGMLHHDLFSRSRNFALAELCIFLEGICFFASNNYFGYEVSVLYDQDQFHAGLWYTVAWWSCLVSAWVAGLYCSKTKTVRLTVVLAMAAWTLFNALMATLTPSTRSHILGYAPFMGIGFGAALNILVVVAQLSTPPELISITTGLLLATRGFGGTVGLSIYTAIFTGTLSHELPGKVGRATVAQGLDPSYVDQLVAYVATSDWASVGNMPNMTESISQAALLASKESYALAFRYVWICAAVFCAFGILAAAFLIDPKGEFNGHIDAPVETEEELSRGRIQIIRHGQV</sequence>
<feature type="transmembrane region" description="Helical" evidence="7">
    <location>
        <begin position="372"/>
        <end position="393"/>
    </location>
</feature>
<evidence type="ECO:0000256" key="3">
    <source>
        <dbReference type="ARBA" id="ARBA00022692"/>
    </source>
</evidence>
<keyword evidence="2" id="KW-0813">Transport</keyword>
<keyword evidence="5 7" id="KW-0472">Membrane</keyword>
<feature type="transmembrane region" description="Helical" evidence="7">
    <location>
        <begin position="75"/>
        <end position="93"/>
    </location>
</feature>
<feature type="transmembrane region" description="Helical" evidence="7">
    <location>
        <begin position="237"/>
        <end position="256"/>
    </location>
</feature>
<comment type="caution">
    <text evidence="9">The sequence shown here is derived from an EMBL/GenBank/DDBJ whole genome shotgun (WGS) entry which is preliminary data.</text>
</comment>
<feature type="transmembrane region" description="Helical" evidence="7">
    <location>
        <begin position="525"/>
        <end position="545"/>
    </location>
</feature>
<evidence type="ECO:0000259" key="8">
    <source>
        <dbReference type="PROSITE" id="PS50850"/>
    </source>
</evidence>
<feature type="transmembrane region" description="Helical" evidence="7">
    <location>
        <begin position="197"/>
        <end position="216"/>
    </location>
</feature>
<evidence type="ECO:0000256" key="4">
    <source>
        <dbReference type="ARBA" id="ARBA00022989"/>
    </source>
</evidence>
<keyword evidence="4 7" id="KW-1133">Transmembrane helix</keyword>
<feature type="transmembrane region" description="Helical" evidence="7">
    <location>
        <begin position="268"/>
        <end position="285"/>
    </location>
</feature>
<feature type="domain" description="Major facilitator superfamily (MFS) profile" evidence="8">
    <location>
        <begin position="41"/>
        <end position="549"/>
    </location>
</feature>
<dbReference type="PANTHER" id="PTHR23501">
    <property type="entry name" value="MAJOR FACILITATOR SUPERFAMILY"/>
    <property type="match status" value="1"/>
</dbReference>
<dbReference type="AlphaFoldDB" id="A0A438MSG8"/>
<feature type="transmembrane region" description="Helical" evidence="7">
    <location>
        <begin position="105"/>
        <end position="122"/>
    </location>
</feature>
<dbReference type="InterPro" id="IPR020846">
    <property type="entry name" value="MFS_dom"/>
</dbReference>
<evidence type="ECO:0000256" key="1">
    <source>
        <dbReference type="ARBA" id="ARBA00004141"/>
    </source>
</evidence>
<evidence type="ECO:0000256" key="2">
    <source>
        <dbReference type="ARBA" id="ARBA00022448"/>
    </source>
</evidence>
<organism evidence="9 10">
    <name type="scientific">Exophiala mesophila</name>
    <name type="common">Black yeast-like fungus</name>
    <dbReference type="NCBI Taxonomy" id="212818"/>
    <lineage>
        <taxon>Eukaryota</taxon>
        <taxon>Fungi</taxon>
        <taxon>Dikarya</taxon>
        <taxon>Ascomycota</taxon>
        <taxon>Pezizomycotina</taxon>
        <taxon>Eurotiomycetes</taxon>
        <taxon>Chaetothyriomycetidae</taxon>
        <taxon>Chaetothyriales</taxon>
        <taxon>Herpotrichiellaceae</taxon>
        <taxon>Exophiala</taxon>
    </lineage>
</organism>
<feature type="transmembrane region" description="Helical" evidence="7">
    <location>
        <begin position="39"/>
        <end position="63"/>
    </location>
</feature>
<name>A0A438MSG8_EXOME</name>
<reference evidence="9 10" key="1">
    <citation type="submission" date="2017-03" db="EMBL/GenBank/DDBJ databases">
        <title>Genomes of endolithic fungi from Antarctica.</title>
        <authorList>
            <person name="Coleine C."/>
            <person name="Masonjones S."/>
            <person name="Stajich J.E."/>
        </authorList>
    </citation>
    <scope>NUCLEOTIDE SEQUENCE [LARGE SCALE GENOMIC DNA]</scope>
    <source>
        <strain evidence="9 10">CCFEE 6314</strain>
    </source>
</reference>
<dbReference type="GO" id="GO:0022857">
    <property type="term" value="F:transmembrane transporter activity"/>
    <property type="evidence" value="ECO:0007669"/>
    <property type="project" value="InterPro"/>
</dbReference>
<evidence type="ECO:0000256" key="7">
    <source>
        <dbReference type="SAM" id="Phobius"/>
    </source>
</evidence>
<proteinExistence type="predicted"/>
<feature type="transmembrane region" description="Helical" evidence="7">
    <location>
        <begin position="343"/>
        <end position="365"/>
    </location>
</feature>
<dbReference type="Pfam" id="PF06609">
    <property type="entry name" value="TRI12"/>
    <property type="match status" value="1"/>
</dbReference>
<dbReference type="PROSITE" id="PS50850">
    <property type="entry name" value="MFS"/>
    <property type="match status" value="1"/>
</dbReference>
<feature type="transmembrane region" description="Helical" evidence="7">
    <location>
        <begin position="128"/>
        <end position="146"/>
    </location>
</feature>
<dbReference type="InterPro" id="IPR005829">
    <property type="entry name" value="Sugar_transporter_CS"/>
</dbReference>
<keyword evidence="3 7" id="KW-0812">Transmembrane</keyword>
<dbReference type="VEuPathDB" id="FungiDB:PV10_02210"/>
<dbReference type="EMBL" id="NAJM01000058">
    <property type="protein sequence ID" value="RVX66612.1"/>
    <property type="molecule type" value="Genomic_DNA"/>
</dbReference>
<evidence type="ECO:0000313" key="10">
    <source>
        <dbReference type="Proteomes" id="UP000288859"/>
    </source>
</evidence>
<dbReference type="CDD" id="cd06179">
    <property type="entry name" value="MFS_TRI12_like"/>
    <property type="match status" value="1"/>
</dbReference>
<dbReference type="Gene3D" id="1.20.1250.20">
    <property type="entry name" value="MFS general substrate transporter like domains"/>
    <property type="match status" value="1"/>
</dbReference>
<feature type="transmembrane region" description="Helical" evidence="7">
    <location>
        <begin position="306"/>
        <end position="323"/>
    </location>
</feature>
<feature type="region of interest" description="Disordered" evidence="6">
    <location>
        <begin position="1"/>
        <end position="24"/>
    </location>
</feature>
<comment type="subcellular location">
    <subcellularLocation>
        <location evidence="1">Membrane</location>
        <topology evidence="1">Multi-pass membrane protein</topology>
    </subcellularLocation>
</comment>
<dbReference type="InterPro" id="IPR036259">
    <property type="entry name" value="MFS_trans_sf"/>
</dbReference>
<evidence type="ECO:0000256" key="5">
    <source>
        <dbReference type="ARBA" id="ARBA00023136"/>
    </source>
</evidence>
<evidence type="ECO:0000313" key="9">
    <source>
        <dbReference type="EMBL" id="RVX66612.1"/>
    </source>
</evidence>
<feature type="transmembrane region" description="Helical" evidence="7">
    <location>
        <begin position="167"/>
        <end position="185"/>
    </location>
</feature>
<dbReference type="SUPFAM" id="SSF103473">
    <property type="entry name" value="MFS general substrate transporter"/>
    <property type="match status" value="1"/>
</dbReference>